<dbReference type="AlphaFoldDB" id="A0A944CH17"/>
<feature type="transmembrane region" description="Helical" evidence="8">
    <location>
        <begin position="286"/>
        <end position="307"/>
    </location>
</feature>
<feature type="transmembrane region" description="Helical" evidence="8">
    <location>
        <begin position="7"/>
        <end position="26"/>
    </location>
</feature>
<evidence type="ECO:0000256" key="3">
    <source>
        <dbReference type="ARBA" id="ARBA00022676"/>
    </source>
</evidence>
<evidence type="ECO:0000313" key="10">
    <source>
        <dbReference type="EMBL" id="MBS8262081.1"/>
    </source>
</evidence>
<feature type="transmembrane region" description="Helical" evidence="8">
    <location>
        <begin position="98"/>
        <end position="116"/>
    </location>
</feature>
<protein>
    <submittedName>
        <fullName evidence="10">4-amino-4-deoxy-L-arabinose transferase</fullName>
    </submittedName>
</protein>
<evidence type="ECO:0000256" key="6">
    <source>
        <dbReference type="ARBA" id="ARBA00022989"/>
    </source>
</evidence>
<dbReference type="PANTHER" id="PTHR33908">
    <property type="entry name" value="MANNOSYLTRANSFERASE YKCB-RELATED"/>
    <property type="match status" value="1"/>
</dbReference>
<feature type="transmembrane region" description="Helical" evidence="8">
    <location>
        <begin position="313"/>
        <end position="331"/>
    </location>
</feature>
<comment type="caution">
    <text evidence="10">The sequence shown here is derived from an EMBL/GenBank/DDBJ whole genome shotgun (WGS) entry which is preliminary data.</text>
</comment>
<proteinExistence type="predicted"/>
<keyword evidence="6 8" id="KW-1133">Transmembrane helix</keyword>
<dbReference type="Pfam" id="PF13231">
    <property type="entry name" value="PMT_2"/>
    <property type="match status" value="1"/>
</dbReference>
<organism evidence="10 11">
    <name type="scientific">Roseibium polysiphoniae</name>
    <dbReference type="NCBI Taxonomy" id="2571221"/>
    <lineage>
        <taxon>Bacteria</taxon>
        <taxon>Pseudomonadati</taxon>
        <taxon>Pseudomonadota</taxon>
        <taxon>Alphaproteobacteria</taxon>
        <taxon>Hyphomicrobiales</taxon>
        <taxon>Stappiaceae</taxon>
        <taxon>Roseibium</taxon>
    </lineage>
</organism>
<feature type="transmembrane region" description="Helical" evidence="8">
    <location>
        <begin position="343"/>
        <end position="364"/>
    </location>
</feature>
<feature type="transmembrane region" description="Helical" evidence="8">
    <location>
        <begin position="247"/>
        <end position="266"/>
    </location>
</feature>
<evidence type="ECO:0000256" key="7">
    <source>
        <dbReference type="ARBA" id="ARBA00023136"/>
    </source>
</evidence>
<dbReference type="InterPro" id="IPR050297">
    <property type="entry name" value="LipidA_mod_glycosyltrf_83"/>
</dbReference>
<evidence type="ECO:0000256" key="5">
    <source>
        <dbReference type="ARBA" id="ARBA00022692"/>
    </source>
</evidence>
<keyword evidence="4 10" id="KW-0808">Transferase</keyword>
<dbReference type="GO" id="GO:0009103">
    <property type="term" value="P:lipopolysaccharide biosynthetic process"/>
    <property type="evidence" value="ECO:0007669"/>
    <property type="project" value="UniProtKB-ARBA"/>
</dbReference>
<reference evidence="10" key="1">
    <citation type="submission" date="2018-08" db="EMBL/GenBank/DDBJ databases">
        <authorList>
            <person name="Jin W."/>
            <person name="Wang H."/>
            <person name="Yang Y."/>
            <person name="Li M."/>
            <person name="Liu J."/>
        </authorList>
    </citation>
    <scope>NUCLEOTIDE SEQUENCE</scope>
    <source>
        <strain evidence="10">AESS21</strain>
    </source>
</reference>
<keyword evidence="7 8" id="KW-0472">Membrane</keyword>
<feature type="transmembrane region" description="Helical" evidence="8">
    <location>
        <begin position="72"/>
        <end position="91"/>
    </location>
</feature>
<dbReference type="RefSeq" id="WP_213217350.1">
    <property type="nucleotide sequence ID" value="NZ_QTKU01000004.1"/>
</dbReference>
<sequence length="502" mass="56128">MTASRAAFVYVASLSLLWALIPTLFFPNPPLDVVEGYAWGRELALGYTKHPPMQAWLLELTYRITGGGTFGGYWLSQMSIALGYWCIWHLAKRLRLTSWQAFWSIVLTSATFYFTLPAPEFNPNILQIPVWAGMILVFHRALERGQLLDWLLLGAIAAFGLYTKYFVALLIGAIGLYTLVRPDARRHLLTPGPWITAATCVALLVPHILWLVETDFLTFKYAASRSRSAVSWLEHVTNPVNFLGAQIANHAGLFITLISGFGIAGIKVLYTKLRAQDAGETAKREAFFLIWFAALPLCVVLLLSAVTGGEFEHMWGTPLFVLSGIVAVRFLKLPDNWAHPRGALIAAIVIQAIFLGVISGQALLEPLWKTKHTRMHYPGHDIALMLSSKWREEMGTDLPYVAGDMWSAANVALHAGERPSMFYQHDRALSPWINLDDVQRKGVMLVWRGDRATLPEELAKYYPDIDRDGTQTFPAFVYGSIPPIQVNWAIIPPGEVAEKPIR</sequence>
<accession>A0A944CH17</accession>
<feature type="transmembrane region" description="Helical" evidence="8">
    <location>
        <begin position="150"/>
        <end position="180"/>
    </location>
</feature>
<reference evidence="10" key="2">
    <citation type="journal article" date="2021" name="Microorganisms">
        <title>Bacterial Dimethylsulfoniopropionate Biosynthesis in the East China Sea.</title>
        <authorList>
            <person name="Liu J."/>
            <person name="Zhang Y."/>
            <person name="Liu J."/>
            <person name="Zhong H."/>
            <person name="Williams B.T."/>
            <person name="Zheng Y."/>
            <person name="Curson A.R.J."/>
            <person name="Sun C."/>
            <person name="Sun H."/>
            <person name="Song D."/>
            <person name="Wagner Mackenzie B."/>
            <person name="Bermejo Martinez A."/>
            <person name="Todd J.D."/>
            <person name="Zhang X.H."/>
        </authorList>
    </citation>
    <scope>NUCLEOTIDE SEQUENCE</scope>
    <source>
        <strain evidence="10">AESS21</strain>
    </source>
</reference>
<comment type="subcellular location">
    <subcellularLocation>
        <location evidence="1">Cell membrane</location>
        <topology evidence="1">Multi-pass membrane protein</topology>
    </subcellularLocation>
</comment>
<feature type="transmembrane region" description="Helical" evidence="8">
    <location>
        <begin position="192"/>
        <end position="212"/>
    </location>
</feature>
<keyword evidence="3" id="KW-0328">Glycosyltransferase</keyword>
<keyword evidence="5 8" id="KW-0812">Transmembrane</keyword>
<gene>
    <name evidence="10" type="ORF">DYI23_17770</name>
</gene>
<evidence type="ECO:0000256" key="1">
    <source>
        <dbReference type="ARBA" id="ARBA00004651"/>
    </source>
</evidence>
<dbReference type="PANTHER" id="PTHR33908:SF9">
    <property type="entry name" value="BLL5595 PROTEIN"/>
    <property type="match status" value="1"/>
</dbReference>
<dbReference type="Proteomes" id="UP000705379">
    <property type="component" value="Unassembled WGS sequence"/>
</dbReference>
<evidence type="ECO:0000259" key="9">
    <source>
        <dbReference type="Pfam" id="PF13231"/>
    </source>
</evidence>
<dbReference type="GO" id="GO:0005886">
    <property type="term" value="C:plasma membrane"/>
    <property type="evidence" value="ECO:0007669"/>
    <property type="project" value="UniProtKB-SubCell"/>
</dbReference>
<evidence type="ECO:0000313" key="11">
    <source>
        <dbReference type="Proteomes" id="UP000705379"/>
    </source>
</evidence>
<evidence type="ECO:0000256" key="8">
    <source>
        <dbReference type="SAM" id="Phobius"/>
    </source>
</evidence>
<evidence type="ECO:0000256" key="4">
    <source>
        <dbReference type="ARBA" id="ARBA00022679"/>
    </source>
</evidence>
<dbReference type="EMBL" id="QTKU01000004">
    <property type="protein sequence ID" value="MBS8262081.1"/>
    <property type="molecule type" value="Genomic_DNA"/>
</dbReference>
<keyword evidence="2" id="KW-1003">Cell membrane</keyword>
<dbReference type="InterPro" id="IPR038731">
    <property type="entry name" value="RgtA/B/C-like"/>
</dbReference>
<feature type="domain" description="Glycosyltransferase RgtA/B/C/D-like" evidence="9">
    <location>
        <begin position="49"/>
        <end position="210"/>
    </location>
</feature>
<dbReference type="GO" id="GO:0016763">
    <property type="term" value="F:pentosyltransferase activity"/>
    <property type="evidence" value="ECO:0007669"/>
    <property type="project" value="TreeGrafter"/>
</dbReference>
<evidence type="ECO:0000256" key="2">
    <source>
        <dbReference type="ARBA" id="ARBA00022475"/>
    </source>
</evidence>
<name>A0A944CH17_9HYPH</name>